<keyword evidence="4" id="KW-0614">Plasmid</keyword>
<comment type="similarity">
    <text evidence="1">Belongs to the virb1 family.</text>
</comment>
<reference evidence="4 5" key="1">
    <citation type="journal article" date="2014" name="World J. Microbiol. Biotechnol.">
        <title>Biodiversity and physiological characteristics of Antarctic and Arctic lichens-associated bacteria.</title>
        <authorList>
            <person name="Lee Y.M."/>
            <person name="Kim E.H."/>
            <person name="Lee H.K."/>
            <person name="Hong S.G."/>
        </authorList>
    </citation>
    <scope>NUCLEOTIDE SEQUENCE [LARGE SCALE GENOMIC DNA]</scope>
    <source>
        <strain evidence="4 5">PAMC 26569</strain>
        <plasmid evidence="4">unnamed7</plasmid>
    </source>
</reference>
<protein>
    <submittedName>
        <fullName evidence="4">Lytic transglycosylase domain-containing protein</fullName>
    </submittedName>
</protein>
<dbReference type="RefSeq" id="WP_171837890.1">
    <property type="nucleotide sequence ID" value="NZ_CP053714.1"/>
</dbReference>
<evidence type="ECO:0000256" key="1">
    <source>
        <dbReference type="ARBA" id="ARBA00009387"/>
    </source>
</evidence>
<evidence type="ECO:0000313" key="5">
    <source>
        <dbReference type="Proteomes" id="UP000500767"/>
    </source>
</evidence>
<dbReference type="Gene3D" id="1.10.530.10">
    <property type="match status" value="1"/>
</dbReference>
<name>A0A6M8HZI4_9PROT</name>
<feature type="region of interest" description="Disordered" evidence="2">
    <location>
        <begin position="263"/>
        <end position="287"/>
    </location>
</feature>
<organism evidence="4 5">
    <name type="scientific">Lichenicola cladoniae</name>
    <dbReference type="NCBI Taxonomy" id="1484109"/>
    <lineage>
        <taxon>Bacteria</taxon>
        <taxon>Pseudomonadati</taxon>
        <taxon>Pseudomonadota</taxon>
        <taxon>Alphaproteobacteria</taxon>
        <taxon>Acetobacterales</taxon>
        <taxon>Acetobacteraceae</taxon>
        <taxon>Lichenicola</taxon>
    </lineage>
</organism>
<dbReference type="Pfam" id="PF01464">
    <property type="entry name" value="SLT"/>
    <property type="match status" value="1"/>
</dbReference>
<geneLocation type="plasmid" evidence="4 5">
    <name>unnamed7</name>
</geneLocation>
<dbReference type="InterPro" id="IPR023346">
    <property type="entry name" value="Lysozyme-like_dom_sf"/>
</dbReference>
<dbReference type="EMBL" id="CP053714">
    <property type="protein sequence ID" value="QKE93984.1"/>
    <property type="molecule type" value="Genomic_DNA"/>
</dbReference>
<keyword evidence="5" id="KW-1185">Reference proteome</keyword>
<dbReference type="KEGG" id="lck:HN018_28075"/>
<feature type="domain" description="Transglycosylase SLT" evidence="3">
    <location>
        <begin position="54"/>
        <end position="177"/>
    </location>
</feature>
<sequence length="287" mass="29568">MEEPAFPTYRPARPRPLPLPQIWTTSLLALATTILVPLTAGAATLSLSTFTEDAKGCAQHVAVETLAAVAHTESGFDVLTLHDNSTGRTYHPATREDAIALGVELVTVSRHSVDLGLMQINSGNLPRLGLSVADTFDPCLNLSAADRVLVDGYAAPASGRDTQPAVQQALSRYNTGDPVRGVANGYVGRVQASAELVVPALRVKGDAPPAQPATPADDVAVLAQPLPPSWDVYARAKAGHGQVFGASPVPSPAAVPAALSAALPAPSAPAGPAPGQRLSIEAQNDVR</sequence>
<evidence type="ECO:0000259" key="3">
    <source>
        <dbReference type="Pfam" id="PF01464"/>
    </source>
</evidence>
<dbReference type="InterPro" id="IPR008258">
    <property type="entry name" value="Transglycosylase_SLT_dom_1"/>
</dbReference>
<accession>A0A6M8HZI4</accession>
<dbReference type="CDD" id="cd16892">
    <property type="entry name" value="LT_VirB1-like"/>
    <property type="match status" value="1"/>
</dbReference>
<evidence type="ECO:0000313" key="4">
    <source>
        <dbReference type="EMBL" id="QKE93984.1"/>
    </source>
</evidence>
<dbReference type="SUPFAM" id="SSF53955">
    <property type="entry name" value="Lysozyme-like"/>
    <property type="match status" value="1"/>
</dbReference>
<evidence type="ECO:0000256" key="2">
    <source>
        <dbReference type="SAM" id="MobiDB-lite"/>
    </source>
</evidence>
<proteinExistence type="inferred from homology"/>
<gene>
    <name evidence="4" type="ORF">HN018_28075</name>
</gene>
<dbReference type="AlphaFoldDB" id="A0A6M8HZI4"/>
<dbReference type="Proteomes" id="UP000500767">
    <property type="component" value="Plasmid unnamed7"/>
</dbReference>